<keyword evidence="2" id="KW-0689">Ribosomal protein</keyword>
<dbReference type="AlphaFoldDB" id="A0A1Q3CP75"/>
<dbReference type="STRING" id="3775.A0A1Q3CP75"/>
<dbReference type="GO" id="GO:0022627">
    <property type="term" value="C:cytosolic small ribosomal subunit"/>
    <property type="evidence" value="ECO:0007669"/>
    <property type="project" value="TreeGrafter"/>
</dbReference>
<keyword evidence="5" id="KW-1185">Reference proteome</keyword>
<dbReference type="PANTHER" id="PTHR21569:SF16">
    <property type="entry name" value="RIBOSOMAL PROTEIN S16"/>
    <property type="match status" value="1"/>
</dbReference>
<keyword evidence="3" id="KW-0687">Ribonucleoprotein</keyword>
<evidence type="ECO:0000313" key="5">
    <source>
        <dbReference type="Proteomes" id="UP000187406"/>
    </source>
</evidence>
<proteinExistence type="inferred from homology"/>
<sequence>MVTPTTGATIESVQCFDWKKTAVAVTYYKRGRWLTKINGCPIELVEPEILQIKAYEPILLLGSKHICRPKPTTIADTQLVVQKPDRCLIYSHFNEIVNYLCSRFSSKP</sequence>
<protein>
    <submittedName>
        <fullName evidence="4">Ribosomal_S9 domain-containing protein</fullName>
    </submittedName>
</protein>
<dbReference type="InterPro" id="IPR020568">
    <property type="entry name" value="Ribosomal_Su5_D2-typ_SF"/>
</dbReference>
<dbReference type="Proteomes" id="UP000187406">
    <property type="component" value="Unassembled WGS sequence"/>
</dbReference>
<dbReference type="InParanoid" id="A0A1Q3CP75"/>
<reference evidence="5" key="1">
    <citation type="submission" date="2016-04" db="EMBL/GenBank/DDBJ databases">
        <title>Cephalotus genome sequencing.</title>
        <authorList>
            <person name="Fukushima K."/>
            <person name="Hasebe M."/>
            <person name="Fang X."/>
        </authorList>
    </citation>
    <scope>NUCLEOTIDE SEQUENCE [LARGE SCALE GENOMIC DNA]</scope>
    <source>
        <strain evidence="5">cv. St1</strain>
    </source>
</reference>
<organism evidence="4 5">
    <name type="scientific">Cephalotus follicularis</name>
    <name type="common">Albany pitcher plant</name>
    <dbReference type="NCBI Taxonomy" id="3775"/>
    <lineage>
        <taxon>Eukaryota</taxon>
        <taxon>Viridiplantae</taxon>
        <taxon>Streptophyta</taxon>
        <taxon>Embryophyta</taxon>
        <taxon>Tracheophyta</taxon>
        <taxon>Spermatophyta</taxon>
        <taxon>Magnoliopsida</taxon>
        <taxon>eudicotyledons</taxon>
        <taxon>Gunneridae</taxon>
        <taxon>Pentapetalae</taxon>
        <taxon>rosids</taxon>
        <taxon>fabids</taxon>
        <taxon>Oxalidales</taxon>
        <taxon>Cephalotaceae</taxon>
        <taxon>Cephalotus</taxon>
    </lineage>
</organism>
<comment type="similarity">
    <text evidence="1">Belongs to the universal ribosomal protein uS9 family.</text>
</comment>
<dbReference type="OrthoDB" id="186964at2759"/>
<name>A0A1Q3CP75_CEPFO</name>
<comment type="caution">
    <text evidence="4">The sequence shown here is derived from an EMBL/GenBank/DDBJ whole genome shotgun (WGS) entry which is preliminary data.</text>
</comment>
<dbReference type="SUPFAM" id="SSF54211">
    <property type="entry name" value="Ribosomal protein S5 domain 2-like"/>
    <property type="match status" value="1"/>
</dbReference>
<dbReference type="GO" id="GO:0003735">
    <property type="term" value="F:structural constituent of ribosome"/>
    <property type="evidence" value="ECO:0007669"/>
    <property type="project" value="InterPro"/>
</dbReference>
<gene>
    <name evidence="4" type="ORF">CFOL_v3_25385</name>
</gene>
<accession>A0A1Q3CP75</accession>
<dbReference type="GO" id="GO:0006412">
    <property type="term" value="P:translation"/>
    <property type="evidence" value="ECO:0007669"/>
    <property type="project" value="InterPro"/>
</dbReference>
<dbReference type="Gene3D" id="3.30.230.10">
    <property type="match status" value="1"/>
</dbReference>
<dbReference type="InterPro" id="IPR014721">
    <property type="entry name" value="Ribsml_uS5_D2-typ_fold_subgr"/>
</dbReference>
<dbReference type="PANTHER" id="PTHR21569">
    <property type="entry name" value="RIBOSOMAL PROTEIN S9"/>
    <property type="match status" value="1"/>
</dbReference>
<dbReference type="InterPro" id="IPR000754">
    <property type="entry name" value="Ribosomal_uS9"/>
</dbReference>
<evidence type="ECO:0000256" key="1">
    <source>
        <dbReference type="ARBA" id="ARBA00005251"/>
    </source>
</evidence>
<evidence type="ECO:0000256" key="2">
    <source>
        <dbReference type="ARBA" id="ARBA00022980"/>
    </source>
</evidence>
<dbReference type="EMBL" id="BDDD01002518">
    <property type="protein sequence ID" value="GAV81932.1"/>
    <property type="molecule type" value="Genomic_DNA"/>
</dbReference>
<dbReference type="GO" id="GO:0003723">
    <property type="term" value="F:RNA binding"/>
    <property type="evidence" value="ECO:0007669"/>
    <property type="project" value="TreeGrafter"/>
</dbReference>
<evidence type="ECO:0000313" key="4">
    <source>
        <dbReference type="EMBL" id="GAV81932.1"/>
    </source>
</evidence>
<evidence type="ECO:0000256" key="3">
    <source>
        <dbReference type="ARBA" id="ARBA00023274"/>
    </source>
</evidence>
<dbReference type="GO" id="GO:0000462">
    <property type="term" value="P:maturation of SSU-rRNA from tricistronic rRNA transcript (SSU-rRNA, 5.8S rRNA, LSU-rRNA)"/>
    <property type="evidence" value="ECO:0007669"/>
    <property type="project" value="TreeGrafter"/>
</dbReference>